<gene>
    <name evidence="3" type="ORF">FA13DRAFT_1730479</name>
</gene>
<dbReference type="InterPro" id="IPR057678">
    <property type="entry name" value="DUF7918"/>
</dbReference>
<protein>
    <recommendedName>
        <fullName evidence="2">DUF7918 domain-containing protein</fullName>
    </recommendedName>
</protein>
<dbReference type="PANTHER" id="PTHR36223:SF1">
    <property type="entry name" value="TRANSCRIPTION ELONGATION FACTOR EAF N-TERMINAL DOMAIN-CONTAINING PROTEIN"/>
    <property type="match status" value="1"/>
</dbReference>
<name>A0A4Y7TH19_COPMI</name>
<evidence type="ECO:0000313" key="4">
    <source>
        <dbReference type="Proteomes" id="UP000298030"/>
    </source>
</evidence>
<dbReference type="OrthoDB" id="3364132at2759"/>
<comment type="caution">
    <text evidence="3">The sequence shown here is derived from an EMBL/GenBank/DDBJ whole genome shotgun (WGS) entry which is preliminary data.</text>
</comment>
<evidence type="ECO:0000313" key="3">
    <source>
        <dbReference type="EMBL" id="TEB33456.1"/>
    </source>
</evidence>
<dbReference type="STRING" id="71717.A0A4Y7TH19"/>
<keyword evidence="4" id="KW-1185">Reference proteome</keyword>
<dbReference type="EMBL" id="QPFP01000012">
    <property type="protein sequence ID" value="TEB33456.1"/>
    <property type="molecule type" value="Genomic_DNA"/>
</dbReference>
<dbReference type="Pfam" id="PF25534">
    <property type="entry name" value="DUF7918"/>
    <property type="match status" value="1"/>
</dbReference>
<organism evidence="3 4">
    <name type="scientific">Coprinellus micaceus</name>
    <name type="common">Glistening ink-cap mushroom</name>
    <name type="synonym">Coprinus micaceus</name>
    <dbReference type="NCBI Taxonomy" id="71717"/>
    <lineage>
        <taxon>Eukaryota</taxon>
        <taxon>Fungi</taxon>
        <taxon>Dikarya</taxon>
        <taxon>Basidiomycota</taxon>
        <taxon>Agaricomycotina</taxon>
        <taxon>Agaricomycetes</taxon>
        <taxon>Agaricomycetidae</taxon>
        <taxon>Agaricales</taxon>
        <taxon>Agaricineae</taxon>
        <taxon>Psathyrellaceae</taxon>
        <taxon>Coprinellus</taxon>
    </lineage>
</organism>
<proteinExistence type="predicted"/>
<evidence type="ECO:0000256" key="1">
    <source>
        <dbReference type="SAM" id="MobiDB-lite"/>
    </source>
</evidence>
<feature type="non-terminal residue" evidence="3">
    <location>
        <position position="308"/>
    </location>
</feature>
<feature type="domain" description="DUF7918" evidence="2">
    <location>
        <begin position="7"/>
        <end position="207"/>
    </location>
</feature>
<feature type="region of interest" description="Disordered" evidence="1">
    <location>
        <begin position="224"/>
        <end position="266"/>
    </location>
</feature>
<sequence length="308" mass="34820">MPALEGFKAWIEVNGYTVREYGIDALDDETGVSCWIPCEIGKEFVICVTIPERDVQRMSHKVRVRLDGSDTLIRGNVFQQNTPVPTRCFSDQWADAARTCTRAFQFGSLQLTDDDDYLYQNNEHLGEIQVAVQSVERFDPVVPKEGGRFNDEVRVHERSKKALATCIRFGETKVHAGAPPKNFIARGVKNVCTFVFKYRTMDVLMANEIATLETRSLTPIIIEESSPRPARKKRKGYGHDFAGNPSPKAKAKKVNRVHEPKVEDEVEEMTLKKLREIQTPPCTDKSDDDDDYSCAKGGFRIVSPCTRL</sequence>
<feature type="compositionally biased region" description="Basic and acidic residues" evidence="1">
    <location>
        <begin position="256"/>
        <end position="266"/>
    </location>
</feature>
<dbReference type="Proteomes" id="UP000298030">
    <property type="component" value="Unassembled WGS sequence"/>
</dbReference>
<dbReference type="AlphaFoldDB" id="A0A4Y7TH19"/>
<dbReference type="PANTHER" id="PTHR36223">
    <property type="entry name" value="BETA-LACTAMASE-TYPE TRANSPEPTIDASE FOLD DOMAIN CONTAINING PROTEIN"/>
    <property type="match status" value="1"/>
</dbReference>
<accession>A0A4Y7TH19</accession>
<reference evidence="3 4" key="1">
    <citation type="journal article" date="2019" name="Nat. Ecol. Evol.">
        <title>Megaphylogeny resolves global patterns of mushroom evolution.</title>
        <authorList>
            <person name="Varga T."/>
            <person name="Krizsan K."/>
            <person name="Foldi C."/>
            <person name="Dima B."/>
            <person name="Sanchez-Garcia M."/>
            <person name="Sanchez-Ramirez S."/>
            <person name="Szollosi G.J."/>
            <person name="Szarkandi J.G."/>
            <person name="Papp V."/>
            <person name="Albert L."/>
            <person name="Andreopoulos W."/>
            <person name="Angelini C."/>
            <person name="Antonin V."/>
            <person name="Barry K.W."/>
            <person name="Bougher N.L."/>
            <person name="Buchanan P."/>
            <person name="Buyck B."/>
            <person name="Bense V."/>
            <person name="Catcheside P."/>
            <person name="Chovatia M."/>
            <person name="Cooper J."/>
            <person name="Damon W."/>
            <person name="Desjardin D."/>
            <person name="Finy P."/>
            <person name="Geml J."/>
            <person name="Haridas S."/>
            <person name="Hughes K."/>
            <person name="Justo A."/>
            <person name="Karasinski D."/>
            <person name="Kautmanova I."/>
            <person name="Kiss B."/>
            <person name="Kocsube S."/>
            <person name="Kotiranta H."/>
            <person name="LaButti K.M."/>
            <person name="Lechner B.E."/>
            <person name="Liimatainen K."/>
            <person name="Lipzen A."/>
            <person name="Lukacs Z."/>
            <person name="Mihaltcheva S."/>
            <person name="Morgado L.N."/>
            <person name="Niskanen T."/>
            <person name="Noordeloos M.E."/>
            <person name="Ohm R.A."/>
            <person name="Ortiz-Santana B."/>
            <person name="Ovrebo C."/>
            <person name="Racz N."/>
            <person name="Riley R."/>
            <person name="Savchenko A."/>
            <person name="Shiryaev A."/>
            <person name="Soop K."/>
            <person name="Spirin V."/>
            <person name="Szebenyi C."/>
            <person name="Tomsovsky M."/>
            <person name="Tulloss R.E."/>
            <person name="Uehling J."/>
            <person name="Grigoriev I.V."/>
            <person name="Vagvolgyi C."/>
            <person name="Papp T."/>
            <person name="Martin F.M."/>
            <person name="Miettinen O."/>
            <person name="Hibbett D.S."/>
            <person name="Nagy L.G."/>
        </authorList>
    </citation>
    <scope>NUCLEOTIDE SEQUENCE [LARGE SCALE GENOMIC DNA]</scope>
    <source>
        <strain evidence="3 4">FP101781</strain>
    </source>
</reference>
<evidence type="ECO:0000259" key="2">
    <source>
        <dbReference type="Pfam" id="PF25534"/>
    </source>
</evidence>